<feature type="transmembrane region" description="Helical" evidence="15">
    <location>
        <begin position="92"/>
        <end position="109"/>
    </location>
</feature>
<keyword evidence="9 17" id="KW-0378">Hydrolase</keyword>
<dbReference type="GO" id="GO:0008237">
    <property type="term" value="F:metallopeptidase activity"/>
    <property type="evidence" value="ECO:0007669"/>
    <property type="project" value="UniProtKB-KW"/>
</dbReference>
<name>A0A0W8FKH6_9ZZZZ</name>
<dbReference type="InterPro" id="IPR016483">
    <property type="entry name" value="UCP006404_Pept_M50_CBS"/>
</dbReference>
<evidence type="ECO:0000256" key="6">
    <source>
        <dbReference type="ARBA" id="ARBA00022692"/>
    </source>
</evidence>
<keyword evidence="7" id="KW-0479">Metal-binding</keyword>
<feature type="transmembrane region" description="Helical" evidence="15">
    <location>
        <begin position="210"/>
        <end position="236"/>
    </location>
</feature>
<evidence type="ECO:0000259" key="16">
    <source>
        <dbReference type="PROSITE" id="PS51371"/>
    </source>
</evidence>
<dbReference type="PROSITE" id="PS51371">
    <property type="entry name" value="CBS"/>
    <property type="match status" value="2"/>
</dbReference>
<evidence type="ECO:0000256" key="4">
    <source>
        <dbReference type="ARBA" id="ARBA00022475"/>
    </source>
</evidence>
<dbReference type="CDD" id="cd06164">
    <property type="entry name" value="S2P-M50_SpoIVFB_CBS"/>
    <property type="match status" value="1"/>
</dbReference>
<dbReference type="AlphaFoldDB" id="A0A0W8FKH6"/>
<dbReference type="Gene3D" id="3.10.580.10">
    <property type="entry name" value="CBS-domain"/>
    <property type="match status" value="2"/>
</dbReference>
<feature type="transmembrane region" description="Helical" evidence="15">
    <location>
        <begin position="121"/>
        <end position="143"/>
    </location>
</feature>
<evidence type="ECO:0000256" key="13">
    <source>
        <dbReference type="ARBA" id="ARBA00023122"/>
    </source>
</evidence>
<evidence type="ECO:0000256" key="2">
    <source>
        <dbReference type="ARBA" id="ARBA00004651"/>
    </source>
</evidence>
<keyword evidence="14 15" id="KW-0472">Membrane</keyword>
<feature type="domain" description="CBS" evidence="16">
    <location>
        <begin position="260"/>
        <end position="316"/>
    </location>
</feature>
<feature type="transmembrane region" description="Helical" evidence="15">
    <location>
        <begin position="21"/>
        <end position="48"/>
    </location>
</feature>
<evidence type="ECO:0000256" key="8">
    <source>
        <dbReference type="ARBA" id="ARBA00022737"/>
    </source>
</evidence>
<proteinExistence type="inferred from homology"/>
<dbReference type="GO" id="GO:0005886">
    <property type="term" value="C:plasma membrane"/>
    <property type="evidence" value="ECO:0007669"/>
    <property type="project" value="UniProtKB-SubCell"/>
</dbReference>
<evidence type="ECO:0000256" key="14">
    <source>
        <dbReference type="ARBA" id="ARBA00023136"/>
    </source>
</evidence>
<dbReference type="SMART" id="SM00116">
    <property type="entry name" value="CBS"/>
    <property type="match status" value="2"/>
</dbReference>
<keyword evidence="8" id="KW-0677">Repeat</keyword>
<evidence type="ECO:0000313" key="17">
    <source>
        <dbReference type="EMBL" id="KUG21408.1"/>
    </source>
</evidence>
<evidence type="ECO:0000256" key="10">
    <source>
        <dbReference type="ARBA" id="ARBA00022833"/>
    </source>
</evidence>
<evidence type="ECO:0000256" key="1">
    <source>
        <dbReference type="ARBA" id="ARBA00001947"/>
    </source>
</evidence>
<keyword evidence="4" id="KW-1003">Cell membrane</keyword>
<dbReference type="EC" id="3.4.24.-" evidence="17"/>
<dbReference type="EMBL" id="LNQE01001064">
    <property type="protein sequence ID" value="KUG21408.1"/>
    <property type="molecule type" value="Genomic_DNA"/>
</dbReference>
<gene>
    <name evidence="17" type="ORF">ASZ90_008843</name>
</gene>
<comment type="similarity">
    <text evidence="3">Belongs to the peptidase M50B family.</text>
</comment>
<dbReference type="PANTHER" id="PTHR39188">
    <property type="entry name" value="MEMBRANE-ASSOCIATED ZINC METALLOPROTEASE M50B"/>
    <property type="match status" value="1"/>
</dbReference>
<keyword evidence="10" id="KW-0862">Zinc</keyword>
<dbReference type="Pfam" id="PF02163">
    <property type="entry name" value="Peptidase_M50"/>
    <property type="match status" value="2"/>
</dbReference>
<keyword evidence="5 17" id="KW-0645">Protease</keyword>
<dbReference type="GO" id="GO:0046872">
    <property type="term" value="F:metal ion binding"/>
    <property type="evidence" value="ECO:0007669"/>
    <property type="project" value="UniProtKB-KW"/>
</dbReference>
<evidence type="ECO:0000256" key="3">
    <source>
        <dbReference type="ARBA" id="ARBA00007931"/>
    </source>
</evidence>
<dbReference type="SUPFAM" id="SSF54631">
    <property type="entry name" value="CBS-domain pair"/>
    <property type="match status" value="1"/>
</dbReference>
<keyword evidence="12 17" id="KW-0482">Metalloprotease</keyword>
<feature type="transmembrane region" description="Helical" evidence="15">
    <location>
        <begin position="60"/>
        <end position="80"/>
    </location>
</feature>
<dbReference type="InterPro" id="IPR008915">
    <property type="entry name" value="Peptidase_M50"/>
</dbReference>
<dbReference type="Pfam" id="PF00571">
    <property type="entry name" value="CBS"/>
    <property type="match status" value="2"/>
</dbReference>
<organism evidence="17">
    <name type="scientific">hydrocarbon metagenome</name>
    <dbReference type="NCBI Taxonomy" id="938273"/>
    <lineage>
        <taxon>unclassified sequences</taxon>
        <taxon>metagenomes</taxon>
        <taxon>ecological metagenomes</taxon>
    </lineage>
</organism>
<keyword evidence="6 15" id="KW-0812">Transmembrane</keyword>
<evidence type="ECO:0000256" key="7">
    <source>
        <dbReference type="ARBA" id="ARBA00022723"/>
    </source>
</evidence>
<keyword evidence="11 15" id="KW-1133">Transmembrane helix</keyword>
<evidence type="ECO:0000256" key="11">
    <source>
        <dbReference type="ARBA" id="ARBA00022989"/>
    </source>
</evidence>
<dbReference type="PANTHER" id="PTHR39188:SF3">
    <property type="entry name" value="STAGE IV SPORULATION PROTEIN FB"/>
    <property type="match status" value="1"/>
</dbReference>
<evidence type="ECO:0000256" key="9">
    <source>
        <dbReference type="ARBA" id="ARBA00022801"/>
    </source>
</evidence>
<dbReference type="InterPro" id="IPR046342">
    <property type="entry name" value="CBS_dom_sf"/>
</dbReference>
<evidence type="ECO:0000256" key="12">
    <source>
        <dbReference type="ARBA" id="ARBA00023049"/>
    </source>
</evidence>
<feature type="domain" description="CBS" evidence="16">
    <location>
        <begin position="322"/>
        <end position="376"/>
    </location>
</feature>
<accession>A0A0W8FKH6</accession>
<dbReference type="CDD" id="cd04801">
    <property type="entry name" value="CBS_pair_peptidase_M50"/>
    <property type="match status" value="1"/>
</dbReference>
<sequence>MEASLQIGKIAGIPVRLHFTFLLVIPLFAWIIGSQIELTTELIAALFGLPIDLTLITAGWMPYILGTVVALGLFFGVFIHEMAHSLLAKSKGIKINSITLLILGGISSMEETIPDPKVELPMALAGPLTSLGVGLISVAFAYASALVPNEPLAGVLIFVWGYLGVLNILLFGFNLLPAFPMDGGRVLRAWLAKRMPLHRATRIAADVGRAFAVIFGIVGFILFNPILIIIAFFIYIGANQESTMLRYNVLLQDVSVSDVMNSPVVSVPPTIPVGRVLETMYETKHLGLPVVENDTLIGIVALADVQKIPPQDREALIAKDIMTRNPITLPPSAPLMEALRIMSGRNIGRIPVIEDGNLVGIVTRTDIVRVMELREA</sequence>
<dbReference type="PIRSF" id="PIRSF006404">
    <property type="entry name" value="UCP006404_Pept_M50_CBS"/>
    <property type="match status" value="1"/>
</dbReference>
<keyword evidence="13" id="KW-0129">CBS domain</keyword>
<comment type="cofactor">
    <cofactor evidence="1">
        <name>Zn(2+)</name>
        <dbReference type="ChEBI" id="CHEBI:29105"/>
    </cofactor>
</comment>
<protein>
    <submittedName>
        <fullName evidence="17">Putative metalloprotease/ cbs domain protein</fullName>
        <ecNumber evidence="17">3.4.24.-</ecNumber>
    </submittedName>
</protein>
<dbReference type="GO" id="GO:0006508">
    <property type="term" value="P:proteolysis"/>
    <property type="evidence" value="ECO:0007669"/>
    <property type="project" value="UniProtKB-KW"/>
</dbReference>
<comment type="caution">
    <text evidence="17">The sequence shown here is derived from an EMBL/GenBank/DDBJ whole genome shotgun (WGS) entry which is preliminary data.</text>
</comment>
<reference evidence="17" key="1">
    <citation type="journal article" date="2015" name="Proc. Natl. Acad. Sci. U.S.A.">
        <title>Networks of energetic and metabolic interactions define dynamics in microbial communities.</title>
        <authorList>
            <person name="Embree M."/>
            <person name="Liu J.K."/>
            <person name="Al-Bassam M.M."/>
            <person name="Zengler K."/>
        </authorList>
    </citation>
    <scope>NUCLEOTIDE SEQUENCE</scope>
</reference>
<evidence type="ECO:0000256" key="5">
    <source>
        <dbReference type="ARBA" id="ARBA00022670"/>
    </source>
</evidence>
<feature type="transmembrane region" description="Helical" evidence="15">
    <location>
        <begin position="155"/>
        <end position="176"/>
    </location>
</feature>
<dbReference type="InterPro" id="IPR000644">
    <property type="entry name" value="CBS_dom"/>
</dbReference>
<comment type="subcellular location">
    <subcellularLocation>
        <location evidence="2">Cell membrane</location>
        <topology evidence="2">Multi-pass membrane protein</topology>
    </subcellularLocation>
</comment>
<evidence type="ECO:0000256" key="15">
    <source>
        <dbReference type="SAM" id="Phobius"/>
    </source>
</evidence>